<dbReference type="SUPFAM" id="SSF46785">
    <property type="entry name" value="Winged helix' DNA-binding domain"/>
    <property type="match status" value="1"/>
</dbReference>
<dbReference type="PRINTS" id="PR00598">
    <property type="entry name" value="HTHMARR"/>
</dbReference>
<comment type="caution">
    <text evidence="2">The sequence shown here is derived from an EMBL/GenBank/DDBJ whole genome shotgun (WGS) entry which is preliminary data.</text>
</comment>
<keyword evidence="3" id="KW-1185">Reference proteome</keyword>
<dbReference type="InterPro" id="IPR036388">
    <property type="entry name" value="WH-like_DNA-bd_sf"/>
</dbReference>
<dbReference type="RefSeq" id="WP_345215168.1">
    <property type="nucleotide sequence ID" value="NZ_BAABGN010000002.1"/>
</dbReference>
<dbReference type="InterPro" id="IPR036390">
    <property type="entry name" value="WH_DNA-bd_sf"/>
</dbReference>
<protein>
    <submittedName>
        <fullName evidence="2">MarR family transcriptional regulator</fullName>
    </submittedName>
</protein>
<dbReference type="EMBL" id="BAABGN010000002">
    <property type="protein sequence ID" value="GAA4418347.1"/>
    <property type="molecule type" value="Genomic_DNA"/>
</dbReference>
<dbReference type="Proteomes" id="UP001500622">
    <property type="component" value="Unassembled WGS sequence"/>
</dbReference>
<sequence>MPTEADEQGVRWLDADQQRDWRNYLRGNASLQEHLNRDLETAVGLSLSEYEVLVRLSEAESRTMRMSVLAEELVHSRSRLTHLVRRLETAGLVARRPCAEDRRGINAILTDEGFARLEDAAPTHVASVRERLVDRLSPEQLRQLGEIMATIADEDLVGPPDGA</sequence>
<evidence type="ECO:0000313" key="3">
    <source>
        <dbReference type="Proteomes" id="UP001500622"/>
    </source>
</evidence>
<feature type="domain" description="HTH marR-type" evidence="1">
    <location>
        <begin position="17"/>
        <end position="153"/>
    </location>
</feature>
<dbReference type="InterPro" id="IPR000835">
    <property type="entry name" value="HTH_MarR-typ"/>
</dbReference>
<dbReference type="Pfam" id="PF12802">
    <property type="entry name" value="MarR_2"/>
    <property type="match status" value="1"/>
</dbReference>
<dbReference type="PANTHER" id="PTHR33164:SF99">
    <property type="entry name" value="MARR FAMILY REGULATORY PROTEIN"/>
    <property type="match status" value="1"/>
</dbReference>
<accession>A0ABP8KYU0</accession>
<dbReference type="InterPro" id="IPR039422">
    <property type="entry name" value="MarR/SlyA-like"/>
</dbReference>
<proteinExistence type="predicted"/>
<dbReference type="Gene3D" id="1.10.10.10">
    <property type="entry name" value="Winged helix-like DNA-binding domain superfamily/Winged helix DNA-binding domain"/>
    <property type="match status" value="1"/>
</dbReference>
<dbReference type="SMART" id="SM00347">
    <property type="entry name" value="HTH_MARR"/>
    <property type="match status" value="1"/>
</dbReference>
<reference evidence="3" key="1">
    <citation type="journal article" date="2019" name="Int. J. Syst. Evol. Microbiol.">
        <title>The Global Catalogue of Microorganisms (GCM) 10K type strain sequencing project: providing services to taxonomists for standard genome sequencing and annotation.</title>
        <authorList>
            <consortium name="The Broad Institute Genomics Platform"/>
            <consortium name="The Broad Institute Genome Sequencing Center for Infectious Disease"/>
            <person name="Wu L."/>
            <person name="Ma J."/>
        </authorList>
    </citation>
    <scope>NUCLEOTIDE SEQUENCE [LARGE SCALE GENOMIC DNA]</scope>
    <source>
        <strain evidence="3">JCM 17810</strain>
    </source>
</reference>
<gene>
    <name evidence="2" type="ORF">GCM10023169_07820</name>
</gene>
<dbReference type="PROSITE" id="PS50995">
    <property type="entry name" value="HTH_MARR_2"/>
    <property type="match status" value="1"/>
</dbReference>
<name>A0ABP8KYU0_9MICO</name>
<evidence type="ECO:0000259" key="1">
    <source>
        <dbReference type="PROSITE" id="PS50995"/>
    </source>
</evidence>
<dbReference type="PANTHER" id="PTHR33164">
    <property type="entry name" value="TRANSCRIPTIONAL REGULATOR, MARR FAMILY"/>
    <property type="match status" value="1"/>
</dbReference>
<organism evidence="2 3">
    <name type="scientific">Georgenia halophila</name>
    <dbReference type="NCBI Taxonomy" id="620889"/>
    <lineage>
        <taxon>Bacteria</taxon>
        <taxon>Bacillati</taxon>
        <taxon>Actinomycetota</taxon>
        <taxon>Actinomycetes</taxon>
        <taxon>Micrococcales</taxon>
        <taxon>Bogoriellaceae</taxon>
        <taxon>Georgenia</taxon>
    </lineage>
</organism>
<evidence type="ECO:0000313" key="2">
    <source>
        <dbReference type="EMBL" id="GAA4418347.1"/>
    </source>
</evidence>